<keyword evidence="1" id="KW-0863">Zinc-finger</keyword>
<keyword evidence="1" id="KW-0862">Zinc</keyword>
<accession>A0ABD1XG99</accession>
<evidence type="ECO:0000256" key="1">
    <source>
        <dbReference type="PROSITE-ProRule" id="PRU00047"/>
    </source>
</evidence>
<feature type="domain" description="CCHC-type" evidence="3">
    <location>
        <begin position="34"/>
        <end position="49"/>
    </location>
</feature>
<gene>
    <name evidence="4" type="ORF">R1flu_026562</name>
</gene>
<feature type="region of interest" description="Disordered" evidence="2">
    <location>
        <begin position="41"/>
        <end position="161"/>
    </location>
</feature>
<evidence type="ECO:0000313" key="4">
    <source>
        <dbReference type="EMBL" id="KAL2607989.1"/>
    </source>
</evidence>
<feature type="compositionally biased region" description="Low complexity" evidence="2">
    <location>
        <begin position="142"/>
        <end position="154"/>
    </location>
</feature>
<sequence length="161" mass="17400">MVEIEADPPDYLVIEMPWGAKIVQEVKYLDSQNKCFRCQKPGHQAKFCPMNGSSAGTETEGKEHRNPSPEQPQKQMANENDGFTPVSSKHTSKEPAHGHTAPTPTSTQNAFRALDTEDDQKPPQASTGVAPSSPPTLKQGFASPAPAPSLTTPPKLVKQNL</sequence>
<dbReference type="Pfam" id="PF00098">
    <property type="entry name" value="zf-CCHC"/>
    <property type="match status" value="1"/>
</dbReference>
<dbReference type="SUPFAM" id="SSF57756">
    <property type="entry name" value="Retrovirus zinc finger-like domains"/>
    <property type="match status" value="1"/>
</dbReference>
<dbReference type="GO" id="GO:0008270">
    <property type="term" value="F:zinc ion binding"/>
    <property type="evidence" value="ECO:0007669"/>
    <property type="project" value="UniProtKB-KW"/>
</dbReference>
<dbReference type="InterPro" id="IPR036875">
    <property type="entry name" value="Znf_CCHC_sf"/>
</dbReference>
<dbReference type="PROSITE" id="PS50158">
    <property type="entry name" value="ZF_CCHC"/>
    <property type="match status" value="1"/>
</dbReference>
<evidence type="ECO:0000256" key="2">
    <source>
        <dbReference type="SAM" id="MobiDB-lite"/>
    </source>
</evidence>
<dbReference type="InterPro" id="IPR001878">
    <property type="entry name" value="Znf_CCHC"/>
</dbReference>
<dbReference type="SMART" id="SM00343">
    <property type="entry name" value="ZnF_C2HC"/>
    <property type="match status" value="1"/>
</dbReference>
<dbReference type="EMBL" id="JBHFFA010000008">
    <property type="protein sequence ID" value="KAL2607989.1"/>
    <property type="molecule type" value="Genomic_DNA"/>
</dbReference>
<dbReference type="Gene3D" id="4.10.60.10">
    <property type="entry name" value="Zinc finger, CCHC-type"/>
    <property type="match status" value="1"/>
</dbReference>
<name>A0ABD1XG99_9MARC</name>
<keyword evidence="5" id="KW-1185">Reference proteome</keyword>
<evidence type="ECO:0000313" key="5">
    <source>
        <dbReference type="Proteomes" id="UP001605036"/>
    </source>
</evidence>
<organism evidence="4 5">
    <name type="scientific">Riccia fluitans</name>
    <dbReference type="NCBI Taxonomy" id="41844"/>
    <lineage>
        <taxon>Eukaryota</taxon>
        <taxon>Viridiplantae</taxon>
        <taxon>Streptophyta</taxon>
        <taxon>Embryophyta</taxon>
        <taxon>Marchantiophyta</taxon>
        <taxon>Marchantiopsida</taxon>
        <taxon>Marchantiidae</taxon>
        <taxon>Marchantiales</taxon>
        <taxon>Ricciaceae</taxon>
        <taxon>Riccia</taxon>
    </lineage>
</organism>
<dbReference type="AlphaFoldDB" id="A0ABD1XG99"/>
<protein>
    <recommendedName>
        <fullName evidence="3">CCHC-type domain-containing protein</fullName>
    </recommendedName>
</protein>
<evidence type="ECO:0000259" key="3">
    <source>
        <dbReference type="PROSITE" id="PS50158"/>
    </source>
</evidence>
<dbReference type="Proteomes" id="UP001605036">
    <property type="component" value="Unassembled WGS sequence"/>
</dbReference>
<keyword evidence="1" id="KW-0479">Metal-binding</keyword>
<comment type="caution">
    <text evidence="4">The sequence shown here is derived from an EMBL/GenBank/DDBJ whole genome shotgun (WGS) entry which is preliminary data.</text>
</comment>
<proteinExistence type="predicted"/>
<reference evidence="4 5" key="1">
    <citation type="submission" date="2024-09" db="EMBL/GenBank/DDBJ databases">
        <title>Chromosome-scale assembly of Riccia fluitans.</title>
        <authorList>
            <person name="Paukszto L."/>
            <person name="Sawicki J."/>
            <person name="Karawczyk K."/>
            <person name="Piernik-Szablinska J."/>
            <person name="Szczecinska M."/>
            <person name="Mazdziarz M."/>
        </authorList>
    </citation>
    <scope>NUCLEOTIDE SEQUENCE [LARGE SCALE GENOMIC DNA]</scope>
    <source>
        <strain evidence="4">Rf_01</strain>
        <tissue evidence="4">Aerial parts of the thallus</tissue>
    </source>
</reference>